<dbReference type="Gene3D" id="1.10.10.10">
    <property type="entry name" value="Winged helix-like DNA-binding domain superfamily/Winged helix DNA-binding domain"/>
    <property type="match status" value="1"/>
</dbReference>
<dbReference type="EMBL" id="JBHSMG010000003">
    <property type="protein sequence ID" value="MFC5503170.1"/>
    <property type="molecule type" value="Genomic_DNA"/>
</dbReference>
<accession>A0ABW0NSW8</accession>
<dbReference type="InterPro" id="IPR000524">
    <property type="entry name" value="Tscrpt_reg_HTH_GntR"/>
</dbReference>
<evidence type="ECO:0000256" key="2">
    <source>
        <dbReference type="ARBA" id="ARBA00023125"/>
    </source>
</evidence>
<dbReference type="RefSeq" id="WP_386740882.1">
    <property type="nucleotide sequence ID" value="NZ_JBHSMG010000003.1"/>
</dbReference>
<dbReference type="InterPro" id="IPR036388">
    <property type="entry name" value="WH-like_DNA-bd_sf"/>
</dbReference>
<dbReference type="SUPFAM" id="SSF48008">
    <property type="entry name" value="GntR ligand-binding domain-like"/>
    <property type="match status" value="1"/>
</dbReference>
<evidence type="ECO:0000256" key="4">
    <source>
        <dbReference type="SAM" id="MobiDB-lite"/>
    </source>
</evidence>
<dbReference type="Proteomes" id="UP001596039">
    <property type="component" value="Unassembled WGS sequence"/>
</dbReference>
<evidence type="ECO:0000256" key="3">
    <source>
        <dbReference type="ARBA" id="ARBA00023163"/>
    </source>
</evidence>
<proteinExistence type="predicted"/>
<dbReference type="Gene3D" id="1.20.120.530">
    <property type="entry name" value="GntR ligand-binding domain-like"/>
    <property type="match status" value="1"/>
</dbReference>
<keyword evidence="3" id="KW-0804">Transcription</keyword>
<keyword evidence="1" id="KW-0805">Transcription regulation</keyword>
<keyword evidence="2" id="KW-0238">DNA-binding</keyword>
<evidence type="ECO:0000313" key="7">
    <source>
        <dbReference type="Proteomes" id="UP001596039"/>
    </source>
</evidence>
<dbReference type="InterPro" id="IPR011711">
    <property type="entry name" value="GntR_C"/>
</dbReference>
<dbReference type="PRINTS" id="PR00035">
    <property type="entry name" value="HTHGNTR"/>
</dbReference>
<evidence type="ECO:0000259" key="5">
    <source>
        <dbReference type="PROSITE" id="PS50949"/>
    </source>
</evidence>
<reference evidence="7" key="1">
    <citation type="journal article" date="2019" name="Int. J. Syst. Evol. Microbiol.">
        <title>The Global Catalogue of Microorganisms (GCM) 10K type strain sequencing project: providing services to taxonomists for standard genome sequencing and annotation.</title>
        <authorList>
            <consortium name="The Broad Institute Genomics Platform"/>
            <consortium name="The Broad Institute Genome Sequencing Center for Infectious Disease"/>
            <person name="Wu L."/>
            <person name="Ma J."/>
        </authorList>
    </citation>
    <scope>NUCLEOTIDE SEQUENCE [LARGE SCALE GENOMIC DNA]</scope>
    <source>
        <strain evidence="7">CGMCC 4.6997</strain>
    </source>
</reference>
<dbReference type="PANTHER" id="PTHR43537">
    <property type="entry name" value="TRANSCRIPTIONAL REGULATOR, GNTR FAMILY"/>
    <property type="match status" value="1"/>
</dbReference>
<dbReference type="InterPro" id="IPR036390">
    <property type="entry name" value="WH_DNA-bd_sf"/>
</dbReference>
<protein>
    <submittedName>
        <fullName evidence="6">GntR family transcriptional regulator</fullName>
    </submittedName>
</protein>
<name>A0ABW0NSW8_9MICO</name>
<comment type="caution">
    <text evidence="6">The sequence shown here is derived from an EMBL/GenBank/DDBJ whole genome shotgun (WGS) entry which is preliminary data.</text>
</comment>
<feature type="region of interest" description="Disordered" evidence="4">
    <location>
        <begin position="1"/>
        <end position="20"/>
    </location>
</feature>
<dbReference type="PANTHER" id="PTHR43537:SF24">
    <property type="entry name" value="GLUCONATE OPERON TRANSCRIPTIONAL REPRESSOR"/>
    <property type="match status" value="1"/>
</dbReference>
<evidence type="ECO:0000313" key="6">
    <source>
        <dbReference type="EMBL" id="MFC5503170.1"/>
    </source>
</evidence>
<sequence>MSDAPRDPGTEPATRSGDAGSRIAAELREAILDGAYAPGARVRQEDLAGRHGASRLPVREALKMLEAEGLVTVVANTGAWVSRLSLAECEEMYQIRERIEPLLLRYSIPKLTDETIDRLERLAQQMEQSTDIEQFLRLDREFHLSGYAAAETAVLGGLVEQLWNRTQHYRRAFTRVFRSEGDRSVHHDHHLLVHAIRRGDLDEAERVLLGHIRRTRLELARHPEVFA</sequence>
<gene>
    <name evidence="6" type="ORF">ACFPJ4_13050</name>
</gene>
<dbReference type="SMART" id="SM00345">
    <property type="entry name" value="HTH_GNTR"/>
    <property type="match status" value="1"/>
</dbReference>
<dbReference type="Pfam" id="PF00392">
    <property type="entry name" value="GntR"/>
    <property type="match status" value="1"/>
</dbReference>
<dbReference type="PROSITE" id="PS50949">
    <property type="entry name" value="HTH_GNTR"/>
    <property type="match status" value="1"/>
</dbReference>
<organism evidence="6 7">
    <name type="scientific">Lysinimonas soli</name>
    <dbReference type="NCBI Taxonomy" id="1074233"/>
    <lineage>
        <taxon>Bacteria</taxon>
        <taxon>Bacillati</taxon>
        <taxon>Actinomycetota</taxon>
        <taxon>Actinomycetes</taxon>
        <taxon>Micrococcales</taxon>
        <taxon>Microbacteriaceae</taxon>
        <taxon>Lysinimonas</taxon>
    </lineage>
</organism>
<feature type="domain" description="HTH gntR-type" evidence="5">
    <location>
        <begin position="17"/>
        <end position="84"/>
    </location>
</feature>
<evidence type="ECO:0000256" key="1">
    <source>
        <dbReference type="ARBA" id="ARBA00023015"/>
    </source>
</evidence>
<dbReference type="InterPro" id="IPR008920">
    <property type="entry name" value="TF_FadR/GntR_C"/>
</dbReference>
<dbReference type="SMART" id="SM00895">
    <property type="entry name" value="FCD"/>
    <property type="match status" value="1"/>
</dbReference>
<dbReference type="SUPFAM" id="SSF46785">
    <property type="entry name" value="Winged helix' DNA-binding domain"/>
    <property type="match status" value="1"/>
</dbReference>
<dbReference type="CDD" id="cd07377">
    <property type="entry name" value="WHTH_GntR"/>
    <property type="match status" value="1"/>
</dbReference>
<keyword evidence="7" id="KW-1185">Reference proteome</keyword>
<dbReference type="Pfam" id="PF07729">
    <property type="entry name" value="FCD"/>
    <property type="match status" value="1"/>
</dbReference>